<dbReference type="EMBL" id="FO082261">
    <property type="protein sequence ID" value="CCO20654.1"/>
    <property type="molecule type" value="Genomic_DNA"/>
</dbReference>
<dbReference type="Proteomes" id="UP000198341">
    <property type="component" value="Chromosome 18"/>
</dbReference>
<dbReference type="RefSeq" id="XP_007508163.1">
    <property type="nucleotide sequence ID" value="XM_007508101.1"/>
</dbReference>
<name>K8ERR9_9CHLO</name>
<keyword evidence="3" id="KW-1185">Reference proteome</keyword>
<dbReference type="GeneID" id="19010739"/>
<keyword evidence="1" id="KW-0732">Signal</keyword>
<evidence type="ECO:0000313" key="2">
    <source>
        <dbReference type="EMBL" id="CCO20654.1"/>
    </source>
</evidence>
<feature type="signal peptide" evidence="1">
    <location>
        <begin position="1"/>
        <end position="23"/>
    </location>
</feature>
<sequence length="395" mass="44620">MSAPSSTASHFLLLQFFLGLVLFAHIVFFHEDTTRTRHVNVIVNESQTGRGKGKSSVDVNCRMCENLLANDVVWSKSSWKLMDIEKCAYPIRNENEASAYQNVRERFRKFTANKQKDSDSILFIGNSVSRRQMYAVAHILGGENARVNAIARNATLSERYGVQRVFDSKTKYHSAFEVKLNIASGEMGEPYSCLPESVENIAEEILEEKESMRCSNAQMKHDINALRLGFLYVGSGRRAHTALLKALDAWIKGAKTRKDEYALDTYKTIVIQVGLDSGALRMSDGYGEILERLKELISLRHGLRVIFSGVHHHFINANHDDVEYQEDLRDFLDTSLWPSVRKIKGAEVLDTTKATIEGVSSGVLEHERGSSWHFMDEGRIFLASLLLNHLLRSCS</sequence>
<dbReference type="KEGG" id="bpg:Bathy18g01550"/>
<gene>
    <name evidence="2" type="ordered locus">Bathy18g01550</name>
</gene>
<protein>
    <submittedName>
        <fullName evidence="2">Uncharacterized protein</fullName>
    </submittedName>
</protein>
<evidence type="ECO:0000313" key="3">
    <source>
        <dbReference type="Proteomes" id="UP000198341"/>
    </source>
</evidence>
<reference evidence="2 3" key="1">
    <citation type="submission" date="2011-10" db="EMBL/GenBank/DDBJ databases">
        <authorList>
            <person name="Genoscope - CEA"/>
        </authorList>
    </citation>
    <scope>NUCLEOTIDE SEQUENCE [LARGE SCALE GENOMIC DNA]</scope>
    <source>
        <strain evidence="2 3">RCC 1105</strain>
    </source>
</reference>
<dbReference type="AlphaFoldDB" id="K8ERR9"/>
<organism evidence="2 3">
    <name type="scientific">Bathycoccus prasinos</name>
    <dbReference type="NCBI Taxonomy" id="41875"/>
    <lineage>
        <taxon>Eukaryota</taxon>
        <taxon>Viridiplantae</taxon>
        <taxon>Chlorophyta</taxon>
        <taxon>Mamiellophyceae</taxon>
        <taxon>Mamiellales</taxon>
        <taxon>Bathycoccaceae</taxon>
        <taxon>Bathycoccus</taxon>
    </lineage>
</organism>
<feature type="chain" id="PRO_5003919471" evidence="1">
    <location>
        <begin position="24"/>
        <end position="395"/>
    </location>
</feature>
<proteinExistence type="predicted"/>
<accession>K8ERR9</accession>
<evidence type="ECO:0000256" key="1">
    <source>
        <dbReference type="SAM" id="SignalP"/>
    </source>
</evidence>